<sequence>MIERVRLTTPALEDFLTTHQAELSQTAPAESCHALDVDALLHPSVRLFAAYLGRELISTGALKMIDGAHEELKSMRTHPDYRGRGVARRMLDFLLEDAWRRGVTRISLETGSMAFFEPARALYRQAGFRECRPFADYAEDPNSVFMSRELAGQAVLAVPA</sequence>
<dbReference type="InterPro" id="IPR050832">
    <property type="entry name" value="Bact_Acetyltransf"/>
</dbReference>
<dbReference type="EMBL" id="FNSN01000003">
    <property type="protein sequence ID" value="SEB65362.1"/>
    <property type="molecule type" value="Genomic_DNA"/>
</dbReference>
<dbReference type="CDD" id="cd04301">
    <property type="entry name" value="NAT_SF"/>
    <property type="match status" value="1"/>
</dbReference>
<dbReference type="PANTHER" id="PTHR43877">
    <property type="entry name" value="AMINOALKYLPHOSPHONATE N-ACETYLTRANSFERASE-RELATED-RELATED"/>
    <property type="match status" value="1"/>
</dbReference>
<accession>A0A1H4L5B9</accession>
<dbReference type="InterPro" id="IPR016181">
    <property type="entry name" value="Acyl_CoA_acyltransferase"/>
</dbReference>
<keyword evidence="1 4" id="KW-0808">Transferase</keyword>
<keyword evidence="2" id="KW-0012">Acyltransferase</keyword>
<dbReference type="GO" id="GO:0016747">
    <property type="term" value="F:acyltransferase activity, transferring groups other than amino-acyl groups"/>
    <property type="evidence" value="ECO:0007669"/>
    <property type="project" value="InterPro"/>
</dbReference>
<dbReference type="AlphaFoldDB" id="A0A1H4L5B9"/>
<feature type="domain" description="N-acetyltransferase" evidence="3">
    <location>
        <begin position="2"/>
        <end position="151"/>
    </location>
</feature>
<evidence type="ECO:0000313" key="5">
    <source>
        <dbReference type="Proteomes" id="UP000182652"/>
    </source>
</evidence>
<dbReference type="RefSeq" id="WP_066216043.1">
    <property type="nucleotide sequence ID" value="NZ_FNSN01000003.1"/>
</dbReference>
<dbReference type="InterPro" id="IPR000182">
    <property type="entry name" value="GNAT_dom"/>
</dbReference>
<name>A0A1H4L5B9_9MICC</name>
<evidence type="ECO:0000259" key="3">
    <source>
        <dbReference type="PROSITE" id="PS51186"/>
    </source>
</evidence>
<evidence type="ECO:0000256" key="1">
    <source>
        <dbReference type="ARBA" id="ARBA00022679"/>
    </source>
</evidence>
<reference evidence="4 5" key="1">
    <citation type="submission" date="2016-10" db="EMBL/GenBank/DDBJ databases">
        <authorList>
            <person name="de Groot N.N."/>
        </authorList>
    </citation>
    <scope>NUCLEOTIDE SEQUENCE [LARGE SCALE GENOMIC DNA]</scope>
    <source>
        <strain evidence="4 5">DSM 10495</strain>
    </source>
</reference>
<dbReference type="Pfam" id="PF00583">
    <property type="entry name" value="Acetyltransf_1"/>
    <property type="match status" value="1"/>
</dbReference>
<dbReference type="STRING" id="156980.SAMN04489745_0874"/>
<proteinExistence type="predicted"/>
<dbReference type="PANTHER" id="PTHR43877:SF5">
    <property type="entry name" value="BLL8307 PROTEIN"/>
    <property type="match status" value="1"/>
</dbReference>
<evidence type="ECO:0000256" key="2">
    <source>
        <dbReference type="ARBA" id="ARBA00023315"/>
    </source>
</evidence>
<organism evidence="4 5">
    <name type="scientific">Arthrobacter woluwensis</name>
    <dbReference type="NCBI Taxonomy" id="156980"/>
    <lineage>
        <taxon>Bacteria</taxon>
        <taxon>Bacillati</taxon>
        <taxon>Actinomycetota</taxon>
        <taxon>Actinomycetes</taxon>
        <taxon>Micrococcales</taxon>
        <taxon>Micrococcaceae</taxon>
        <taxon>Arthrobacter</taxon>
    </lineage>
</organism>
<dbReference type="Gene3D" id="3.40.630.30">
    <property type="match status" value="1"/>
</dbReference>
<gene>
    <name evidence="4" type="ORF">SAMN04489745_0874</name>
</gene>
<evidence type="ECO:0000313" key="4">
    <source>
        <dbReference type="EMBL" id="SEB65362.1"/>
    </source>
</evidence>
<dbReference type="Proteomes" id="UP000182652">
    <property type="component" value="Unassembled WGS sequence"/>
</dbReference>
<dbReference type="PROSITE" id="PS51186">
    <property type="entry name" value="GNAT"/>
    <property type="match status" value="1"/>
</dbReference>
<keyword evidence="5" id="KW-1185">Reference proteome</keyword>
<protein>
    <submittedName>
        <fullName evidence="4">Putative acetyltransferase</fullName>
    </submittedName>
</protein>
<dbReference type="SUPFAM" id="SSF55729">
    <property type="entry name" value="Acyl-CoA N-acyltransferases (Nat)"/>
    <property type="match status" value="1"/>
</dbReference>